<feature type="domain" description="HTH marR-type" evidence="1">
    <location>
        <begin position="27"/>
        <end position="81"/>
    </location>
</feature>
<sequence>MTEPDVPTIDLFDLGSRGLQHHGLRLANERAVLTVVAINPGLSNAEIARISGLAPQTVSAILTEIEGAGLIERGEVLRGRRGQPATPIFLKASGAYSIGIELGWRHADIMIINLGVEVVAHRHVLYEEADLSALAPRLASIIAELTCDWSPEQRERLDDIGVCCPGTIHSALAPLSSEAGSKSGPTQTLFADELSRLTELDVTLFNDGNAACWAELIAQPSPRPGTFVYLLVSTYLAAGVLGEGRLWQGGSGHSVDLGSMLVVAGEQGLKPAHSVASVAVLTARLRAAGFALDWNDPESWDWPAIEAVVGLWIEDCAEAMALVVHNTSAVIEAGLIVVDTILPELITERLVERVAAHFAALPVRHETKVVRGHVGRLAPALGAAELPLYRRYFSRSLLHQRD</sequence>
<organism evidence="2 3">
    <name type="scientific">Devosia crocina</name>
    <dbReference type="NCBI Taxonomy" id="429728"/>
    <lineage>
        <taxon>Bacteria</taxon>
        <taxon>Pseudomonadati</taxon>
        <taxon>Pseudomonadota</taxon>
        <taxon>Alphaproteobacteria</taxon>
        <taxon>Hyphomicrobiales</taxon>
        <taxon>Devosiaceae</taxon>
        <taxon>Devosia</taxon>
    </lineage>
</organism>
<dbReference type="SUPFAM" id="SSF53067">
    <property type="entry name" value="Actin-like ATPase domain"/>
    <property type="match status" value="1"/>
</dbReference>
<accession>A0A1I7NUD5</accession>
<keyword evidence="2" id="KW-0808">Transferase</keyword>
<dbReference type="AlphaFoldDB" id="A0A1I7NUD5"/>
<dbReference type="STRING" id="429728.SAMN05216456_3271"/>
<dbReference type="Pfam" id="PF00480">
    <property type="entry name" value="ROK"/>
    <property type="match status" value="1"/>
</dbReference>
<evidence type="ECO:0000313" key="3">
    <source>
        <dbReference type="Proteomes" id="UP000199074"/>
    </source>
</evidence>
<reference evidence="2 3" key="1">
    <citation type="submission" date="2016-10" db="EMBL/GenBank/DDBJ databases">
        <authorList>
            <person name="de Groot N.N."/>
        </authorList>
    </citation>
    <scope>NUCLEOTIDE SEQUENCE [LARGE SCALE GENOMIC DNA]</scope>
    <source>
        <strain evidence="2 3">IPL20</strain>
    </source>
</reference>
<dbReference type="InterPro" id="IPR036388">
    <property type="entry name" value="WH-like_DNA-bd_sf"/>
</dbReference>
<dbReference type="PANTHER" id="PTHR18964:SF169">
    <property type="entry name" value="N-ACETYLMANNOSAMINE KINASE"/>
    <property type="match status" value="1"/>
</dbReference>
<dbReference type="InterPro" id="IPR043129">
    <property type="entry name" value="ATPase_NBD"/>
</dbReference>
<dbReference type="GO" id="GO:0019262">
    <property type="term" value="P:N-acetylneuraminate catabolic process"/>
    <property type="evidence" value="ECO:0007669"/>
    <property type="project" value="TreeGrafter"/>
</dbReference>
<dbReference type="Proteomes" id="UP000199074">
    <property type="component" value="Unassembled WGS sequence"/>
</dbReference>
<dbReference type="GO" id="GO:0003700">
    <property type="term" value="F:DNA-binding transcription factor activity"/>
    <property type="evidence" value="ECO:0007669"/>
    <property type="project" value="InterPro"/>
</dbReference>
<dbReference type="Gene3D" id="1.10.10.10">
    <property type="entry name" value="Winged helix-like DNA-binding domain superfamily/Winged helix DNA-binding domain"/>
    <property type="match status" value="1"/>
</dbReference>
<keyword evidence="2" id="KW-0418">Kinase</keyword>
<keyword evidence="3" id="KW-1185">Reference proteome</keyword>
<evidence type="ECO:0000313" key="2">
    <source>
        <dbReference type="EMBL" id="SFV38264.1"/>
    </source>
</evidence>
<dbReference type="RefSeq" id="WP_139232611.1">
    <property type="nucleotide sequence ID" value="NZ_FPCK01000004.1"/>
</dbReference>
<gene>
    <name evidence="2" type="ORF">SAMN05216456_3271</name>
</gene>
<evidence type="ECO:0000259" key="1">
    <source>
        <dbReference type="Pfam" id="PF12802"/>
    </source>
</evidence>
<dbReference type="Gene3D" id="3.30.420.40">
    <property type="match status" value="2"/>
</dbReference>
<dbReference type="InterPro" id="IPR036390">
    <property type="entry name" value="WH_DNA-bd_sf"/>
</dbReference>
<dbReference type="PANTHER" id="PTHR18964">
    <property type="entry name" value="ROK (REPRESSOR, ORF, KINASE) FAMILY"/>
    <property type="match status" value="1"/>
</dbReference>
<name>A0A1I7NUD5_9HYPH</name>
<dbReference type="InterPro" id="IPR000600">
    <property type="entry name" value="ROK"/>
</dbReference>
<proteinExistence type="predicted"/>
<dbReference type="GO" id="GO:0009384">
    <property type="term" value="F:N-acylmannosamine kinase activity"/>
    <property type="evidence" value="ECO:0007669"/>
    <property type="project" value="TreeGrafter"/>
</dbReference>
<dbReference type="EMBL" id="FPCK01000004">
    <property type="protein sequence ID" value="SFV38264.1"/>
    <property type="molecule type" value="Genomic_DNA"/>
</dbReference>
<dbReference type="Pfam" id="PF12802">
    <property type="entry name" value="MarR_2"/>
    <property type="match status" value="1"/>
</dbReference>
<dbReference type="InterPro" id="IPR000835">
    <property type="entry name" value="HTH_MarR-typ"/>
</dbReference>
<dbReference type="SUPFAM" id="SSF46785">
    <property type="entry name" value="Winged helix' DNA-binding domain"/>
    <property type="match status" value="1"/>
</dbReference>
<dbReference type="OrthoDB" id="49685at2"/>
<protein>
    <submittedName>
        <fullName evidence="2">Sugar kinase of the NBD/HSP70 family, may contain an N-terminal HTH domain</fullName>
    </submittedName>
</protein>